<proteinExistence type="predicted"/>
<keyword evidence="3" id="KW-1185">Reference proteome</keyword>
<organism evidence="2 3">
    <name type="scientific">Dendrothele bispora (strain CBS 962.96)</name>
    <dbReference type="NCBI Taxonomy" id="1314807"/>
    <lineage>
        <taxon>Eukaryota</taxon>
        <taxon>Fungi</taxon>
        <taxon>Dikarya</taxon>
        <taxon>Basidiomycota</taxon>
        <taxon>Agaricomycotina</taxon>
        <taxon>Agaricomycetes</taxon>
        <taxon>Agaricomycetidae</taxon>
        <taxon>Agaricales</taxon>
        <taxon>Agaricales incertae sedis</taxon>
        <taxon>Dendrothele</taxon>
    </lineage>
</organism>
<evidence type="ECO:0000313" key="3">
    <source>
        <dbReference type="Proteomes" id="UP000297245"/>
    </source>
</evidence>
<dbReference type="EMBL" id="ML179143">
    <property type="protein sequence ID" value="THU98104.1"/>
    <property type="molecule type" value="Genomic_DNA"/>
</dbReference>
<accession>A0A4S8M728</accession>
<feature type="compositionally biased region" description="Low complexity" evidence="1">
    <location>
        <begin position="182"/>
        <end position="193"/>
    </location>
</feature>
<reference evidence="2 3" key="1">
    <citation type="journal article" date="2019" name="Nat. Ecol. Evol.">
        <title>Megaphylogeny resolves global patterns of mushroom evolution.</title>
        <authorList>
            <person name="Varga T."/>
            <person name="Krizsan K."/>
            <person name="Foldi C."/>
            <person name="Dima B."/>
            <person name="Sanchez-Garcia M."/>
            <person name="Sanchez-Ramirez S."/>
            <person name="Szollosi G.J."/>
            <person name="Szarkandi J.G."/>
            <person name="Papp V."/>
            <person name="Albert L."/>
            <person name="Andreopoulos W."/>
            <person name="Angelini C."/>
            <person name="Antonin V."/>
            <person name="Barry K.W."/>
            <person name="Bougher N.L."/>
            <person name="Buchanan P."/>
            <person name="Buyck B."/>
            <person name="Bense V."/>
            <person name="Catcheside P."/>
            <person name="Chovatia M."/>
            <person name="Cooper J."/>
            <person name="Damon W."/>
            <person name="Desjardin D."/>
            <person name="Finy P."/>
            <person name="Geml J."/>
            <person name="Haridas S."/>
            <person name="Hughes K."/>
            <person name="Justo A."/>
            <person name="Karasinski D."/>
            <person name="Kautmanova I."/>
            <person name="Kiss B."/>
            <person name="Kocsube S."/>
            <person name="Kotiranta H."/>
            <person name="LaButti K.M."/>
            <person name="Lechner B.E."/>
            <person name="Liimatainen K."/>
            <person name="Lipzen A."/>
            <person name="Lukacs Z."/>
            <person name="Mihaltcheva S."/>
            <person name="Morgado L.N."/>
            <person name="Niskanen T."/>
            <person name="Noordeloos M.E."/>
            <person name="Ohm R.A."/>
            <person name="Ortiz-Santana B."/>
            <person name="Ovrebo C."/>
            <person name="Racz N."/>
            <person name="Riley R."/>
            <person name="Savchenko A."/>
            <person name="Shiryaev A."/>
            <person name="Soop K."/>
            <person name="Spirin V."/>
            <person name="Szebenyi C."/>
            <person name="Tomsovsky M."/>
            <person name="Tulloss R.E."/>
            <person name="Uehling J."/>
            <person name="Grigoriev I.V."/>
            <person name="Vagvolgyi C."/>
            <person name="Papp T."/>
            <person name="Martin F.M."/>
            <person name="Miettinen O."/>
            <person name="Hibbett D.S."/>
            <person name="Nagy L.G."/>
        </authorList>
    </citation>
    <scope>NUCLEOTIDE SEQUENCE [LARGE SCALE GENOMIC DNA]</scope>
    <source>
        <strain evidence="2 3">CBS 962.96</strain>
    </source>
</reference>
<gene>
    <name evidence="2" type="ORF">K435DRAFT_777688</name>
</gene>
<dbReference type="Proteomes" id="UP000297245">
    <property type="component" value="Unassembled WGS sequence"/>
</dbReference>
<sequence length="262" mass="29662">MPPRNSPLSPGSSQARLAYDRAPSKLSRNLLEAVHIAKCIQQDTAESTRNKHWVERLASRASRVVSSARGEYLQLREKYLERGKRVRGRRSSSGSGADVELELMLAFGERFEDLLEHLENIKRDLEIYEALDDVAALINKEKDLRDHCDKLRAWKTKFNLAAIKIARMTRHKRERTDTNEATTNRTNSGTTPTHGPARVRGNSQKVTMTFLSSSISDPVINNCGGDSISTSNVHGVRITIAKKVVNVKHYHAVGPRQRRWRR</sequence>
<evidence type="ECO:0000313" key="2">
    <source>
        <dbReference type="EMBL" id="THU98104.1"/>
    </source>
</evidence>
<feature type="region of interest" description="Disordered" evidence="1">
    <location>
        <begin position="169"/>
        <end position="200"/>
    </location>
</feature>
<dbReference type="AlphaFoldDB" id="A0A4S8M728"/>
<evidence type="ECO:0000256" key="1">
    <source>
        <dbReference type="SAM" id="MobiDB-lite"/>
    </source>
</evidence>
<protein>
    <submittedName>
        <fullName evidence="2">Uncharacterized protein</fullName>
    </submittedName>
</protein>
<name>A0A4S8M728_DENBC</name>